<evidence type="ECO:0000259" key="11">
    <source>
        <dbReference type="Pfam" id="PF21088"/>
    </source>
</evidence>
<reference evidence="12" key="1">
    <citation type="journal article" date="2014" name="Int. J. Syst. Evol. Microbiol.">
        <title>Complete genome sequence of Corynebacterium casei LMG S-19264T (=DSM 44701T), isolated from a smear-ripened cheese.</title>
        <authorList>
            <consortium name="US DOE Joint Genome Institute (JGI-PGF)"/>
            <person name="Walter F."/>
            <person name="Albersmeier A."/>
            <person name="Kalinowski J."/>
            <person name="Ruckert C."/>
        </authorList>
    </citation>
    <scope>NUCLEOTIDE SEQUENCE</scope>
    <source>
        <strain evidence="12">CGMCC 1.15343</strain>
    </source>
</reference>
<keyword evidence="5 7" id="KW-1133">Transmembrane helix</keyword>
<evidence type="ECO:0000256" key="8">
    <source>
        <dbReference type="SAM" id="SignalP"/>
    </source>
</evidence>
<dbReference type="Pfam" id="PF21082">
    <property type="entry name" value="MS_channel_3rd"/>
    <property type="match status" value="1"/>
</dbReference>
<organism evidence="12 13">
    <name type="scientific">Pedobacter quisquiliarum</name>
    <dbReference type="NCBI Taxonomy" id="1834438"/>
    <lineage>
        <taxon>Bacteria</taxon>
        <taxon>Pseudomonadati</taxon>
        <taxon>Bacteroidota</taxon>
        <taxon>Sphingobacteriia</taxon>
        <taxon>Sphingobacteriales</taxon>
        <taxon>Sphingobacteriaceae</taxon>
        <taxon>Pedobacter</taxon>
    </lineage>
</organism>
<dbReference type="InterPro" id="IPR011066">
    <property type="entry name" value="MscS_channel_C_sf"/>
</dbReference>
<feature type="transmembrane region" description="Helical" evidence="7">
    <location>
        <begin position="273"/>
        <end position="294"/>
    </location>
</feature>
<comment type="similarity">
    <text evidence="2">Belongs to the MscS (TC 1.A.23) family.</text>
</comment>
<accession>A0A916XBT3</accession>
<keyword evidence="8" id="KW-0732">Signal</keyword>
<dbReference type="GO" id="GO:0005886">
    <property type="term" value="C:plasma membrane"/>
    <property type="evidence" value="ECO:0007669"/>
    <property type="project" value="UniProtKB-SubCell"/>
</dbReference>
<feature type="chain" id="PRO_5037011775" description="MscS family membrane protein" evidence="8">
    <location>
        <begin position="21"/>
        <end position="585"/>
    </location>
</feature>
<dbReference type="SUPFAM" id="SSF82861">
    <property type="entry name" value="Mechanosensitive channel protein MscS (YggB), transmembrane region"/>
    <property type="match status" value="1"/>
</dbReference>
<feature type="domain" description="Mechanosensitive ion channel MscS C-terminal" evidence="10">
    <location>
        <begin position="438"/>
        <end position="516"/>
    </location>
</feature>
<feature type="domain" description="Mechanosensitive ion channel MscS" evidence="9">
    <location>
        <begin position="361"/>
        <end position="425"/>
    </location>
</feature>
<dbReference type="EMBL" id="BMIL01000003">
    <property type="protein sequence ID" value="GGC60175.1"/>
    <property type="molecule type" value="Genomic_DNA"/>
</dbReference>
<evidence type="ECO:0000256" key="2">
    <source>
        <dbReference type="ARBA" id="ARBA00008017"/>
    </source>
</evidence>
<keyword evidence="6 7" id="KW-0472">Membrane</keyword>
<comment type="subcellular location">
    <subcellularLocation>
        <location evidence="1">Cell membrane</location>
        <topology evidence="1">Multi-pass membrane protein</topology>
    </subcellularLocation>
</comment>
<evidence type="ECO:0000313" key="13">
    <source>
        <dbReference type="Proteomes" id="UP000651668"/>
    </source>
</evidence>
<dbReference type="InterPro" id="IPR049142">
    <property type="entry name" value="MS_channel_1st"/>
</dbReference>
<dbReference type="SUPFAM" id="SSF50182">
    <property type="entry name" value="Sm-like ribonucleoproteins"/>
    <property type="match status" value="1"/>
</dbReference>
<proteinExistence type="inferred from homology"/>
<evidence type="ECO:0000313" key="12">
    <source>
        <dbReference type="EMBL" id="GGC60175.1"/>
    </source>
</evidence>
<dbReference type="PANTHER" id="PTHR43634:SF2">
    <property type="entry name" value="LOW CONDUCTANCE MECHANOSENSITIVE CHANNEL YNAI"/>
    <property type="match status" value="1"/>
</dbReference>
<protein>
    <recommendedName>
        <fullName evidence="14">MscS family membrane protein</fullName>
    </recommendedName>
</protein>
<dbReference type="Gene3D" id="1.10.287.1260">
    <property type="match status" value="1"/>
</dbReference>
<dbReference type="InterPro" id="IPR006685">
    <property type="entry name" value="MscS_channel_2nd"/>
</dbReference>
<comment type="caution">
    <text evidence="12">The sequence shown here is derived from an EMBL/GenBank/DDBJ whole genome shotgun (WGS) entry which is preliminary data.</text>
</comment>
<gene>
    <name evidence="12" type="ORF">GCM10011387_12240</name>
</gene>
<dbReference type="Pfam" id="PF00924">
    <property type="entry name" value="MS_channel_2nd"/>
    <property type="match status" value="1"/>
</dbReference>
<evidence type="ECO:0000256" key="6">
    <source>
        <dbReference type="ARBA" id="ARBA00023136"/>
    </source>
</evidence>
<dbReference type="InterPro" id="IPR049278">
    <property type="entry name" value="MS_channel_C"/>
</dbReference>
<dbReference type="SUPFAM" id="SSF82689">
    <property type="entry name" value="Mechanosensitive channel protein MscS (YggB), C-terminal domain"/>
    <property type="match status" value="1"/>
</dbReference>
<dbReference type="Gene3D" id="2.30.30.60">
    <property type="match status" value="1"/>
</dbReference>
<reference evidence="12" key="2">
    <citation type="submission" date="2020-09" db="EMBL/GenBank/DDBJ databases">
        <authorList>
            <person name="Sun Q."/>
            <person name="Zhou Y."/>
        </authorList>
    </citation>
    <scope>NUCLEOTIDE SEQUENCE</scope>
    <source>
        <strain evidence="12">CGMCC 1.15343</strain>
    </source>
</reference>
<keyword evidence="13" id="KW-1185">Reference proteome</keyword>
<feature type="domain" description="Mechanosensitive ion channel transmembrane helices 2/3" evidence="11">
    <location>
        <begin position="321"/>
        <end position="359"/>
    </location>
</feature>
<evidence type="ECO:0000259" key="9">
    <source>
        <dbReference type="Pfam" id="PF00924"/>
    </source>
</evidence>
<evidence type="ECO:0000259" key="10">
    <source>
        <dbReference type="Pfam" id="PF21082"/>
    </source>
</evidence>
<evidence type="ECO:0000256" key="7">
    <source>
        <dbReference type="SAM" id="Phobius"/>
    </source>
</evidence>
<dbReference type="GO" id="GO:0008381">
    <property type="term" value="F:mechanosensitive monoatomic ion channel activity"/>
    <property type="evidence" value="ECO:0007669"/>
    <property type="project" value="UniProtKB-ARBA"/>
</dbReference>
<dbReference type="InterPro" id="IPR045042">
    <property type="entry name" value="YnaI-like"/>
</dbReference>
<feature type="transmembrane region" description="Helical" evidence="7">
    <location>
        <begin position="315"/>
        <end position="334"/>
    </location>
</feature>
<keyword evidence="4 7" id="KW-0812">Transmembrane</keyword>
<sequence>MFFFKLLVPLAFLAFSQSEAAAQAELLSKDTASAAAPVVYAPDSLGRRFPRGTVEGFIKAAAREEYKTAAKYLNLDTKLKKTPDSVKVARALQLILDQGKIYPYSWISDSPAGLPDDNLGPNQDRVGAATVNGESFDLILESITDTAGAPIWLFSSQTIQRVPIDTAIVQNPTIVEQVSPGFLEETEWGGVPVAHWLAMVLIIVVAYVLAGLIIRLLVYLIPLVWRKARTEATAGIIQSFVLPFRLYLAVWIFVVSSRAAGISIIVRQRLNDLTVIVGVVAFLLLLWQLLDFITRLVEKRMLHHGNQSGVSALLFLRRAAKVALVVFGSIIILDTFGWDVTTWLTALGIGGIAIALGTQKTVENFVGSVTLIADHPVRVGDFCLAGSVLGTVEQIGMRTTKIRTLNRTIVSIPNGELSSTKIENFAPRDKFLFNPVLGLRYETTPEQLRFLLVELRKILFAHPKVDSGPRIRFVGFSPDALKLEVFSYIKTISNDEFLEVQEDLYLRFMEVVEASGSGFAFPSQTLYFAKDTGVSPEKTKAAEDTVKAWREAGDLQIPNFSPEKIMELKDTLKYPAAGSNMEPKD</sequence>
<name>A0A916XBT3_9SPHI</name>
<evidence type="ECO:0000256" key="1">
    <source>
        <dbReference type="ARBA" id="ARBA00004651"/>
    </source>
</evidence>
<feature type="transmembrane region" description="Helical" evidence="7">
    <location>
        <begin position="196"/>
        <end position="225"/>
    </location>
</feature>
<evidence type="ECO:0000256" key="3">
    <source>
        <dbReference type="ARBA" id="ARBA00022475"/>
    </source>
</evidence>
<evidence type="ECO:0000256" key="5">
    <source>
        <dbReference type="ARBA" id="ARBA00022989"/>
    </source>
</evidence>
<dbReference type="InterPro" id="IPR011014">
    <property type="entry name" value="MscS_channel_TM-2"/>
</dbReference>
<dbReference type="Pfam" id="PF21088">
    <property type="entry name" value="MS_channel_1st"/>
    <property type="match status" value="1"/>
</dbReference>
<feature type="transmembrane region" description="Helical" evidence="7">
    <location>
        <begin position="340"/>
        <end position="358"/>
    </location>
</feature>
<dbReference type="InterPro" id="IPR010920">
    <property type="entry name" value="LSM_dom_sf"/>
</dbReference>
<dbReference type="InterPro" id="IPR023408">
    <property type="entry name" value="MscS_beta-dom_sf"/>
</dbReference>
<dbReference type="AlphaFoldDB" id="A0A916XBT3"/>
<feature type="signal peptide" evidence="8">
    <location>
        <begin position="1"/>
        <end position="20"/>
    </location>
</feature>
<evidence type="ECO:0000256" key="4">
    <source>
        <dbReference type="ARBA" id="ARBA00022692"/>
    </source>
</evidence>
<dbReference type="Proteomes" id="UP000651668">
    <property type="component" value="Unassembled WGS sequence"/>
</dbReference>
<keyword evidence="3" id="KW-1003">Cell membrane</keyword>
<evidence type="ECO:0008006" key="14">
    <source>
        <dbReference type="Google" id="ProtNLM"/>
    </source>
</evidence>
<dbReference type="PANTHER" id="PTHR43634">
    <property type="entry name" value="OW CONDUCTANCE MECHANOSENSITIVE CHANNEL"/>
    <property type="match status" value="1"/>
</dbReference>
<dbReference type="Gene3D" id="3.30.70.100">
    <property type="match status" value="1"/>
</dbReference>